<keyword evidence="2" id="KW-1185">Reference proteome</keyword>
<dbReference type="EMBL" id="CP025096">
    <property type="protein sequence ID" value="AUD05361.1"/>
    <property type="molecule type" value="Genomic_DNA"/>
</dbReference>
<name>A0A2K8Z666_9BACT</name>
<dbReference type="RefSeq" id="WP_100991921.1">
    <property type="nucleotide sequence ID" value="NZ_CP025096.1"/>
</dbReference>
<proteinExistence type="predicted"/>
<dbReference type="KEGG" id="spir:CWM47_28010"/>
<dbReference type="Proteomes" id="UP000232883">
    <property type="component" value="Chromosome"/>
</dbReference>
<dbReference type="OrthoDB" id="8773923at2"/>
<protein>
    <submittedName>
        <fullName evidence="1">Uncharacterized protein</fullName>
    </submittedName>
</protein>
<accession>A0A2K8Z666</accession>
<gene>
    <name evidence="1" type="ORF">CWM47_28010</name>
</gene>
<dbReference type="AlphaFoldDB" id="A0A2K8Z666"/>
<organism evidence="1 2">
    <name type="scientific">Spirosoma pollinicola</name>
    <dbReference type="NCBI Taxonomy" id="2057025"/>
    <lineage>
        <taxon>Bacteria</taxon>
        <taxon>Pseudomonadati</taxon>
        <taxon>Bacteroidota</taxon>
        <taxon>Cytophagia</taxon>
        <taxon>Cytophagales</taxon>
        <taxon>Cytophagaceae</taxon>
        <taxon>Spirosoma</taxon>
    </lineage>
</organism>
<evidence type="ECO:0000313" key="1">
    <source>
        <dbReference type="EMBL" id="AUD05361.1"/>
    </source>
</evidence>
<evidence type="ECO:0000313" key="2">
    <source>
        <dbReference type="Proteomes" id="UP000232883"/>
    </source>
</evidence>
<sequence length="270" mass="30837">MAQKKKTKPFPDYIIRDWEVSDGVNFAIALSRLTGWLLHVDWWTPTDDKEVAENMKSLRVYVGNNASQVYDFKGKQSLATFVKNIIQPISQKRGANYGSILTRFYSESQLFSLPMRVKPTENKINTAQKIIIDNKDFLGKIPKRQAPNIPAHIAADFSYRSCNLFATALNDLRDYKPVALMAKKYSDLFGGGELGYVHSFVFDNDGNAIDIWGKDTVENIAQRYGVVEYELSEPEHVNVNQKLKTNSPENYEKMYEKSVAIINEYFPAIK</sequence>
<reference evidence="1 2" key="1">
    <citation type="submission" date="2017-11" db="EMBL/GenBank/DDBJ databases">
        <title>Taxonomic description and genome sequences of Spirosoma HA7 sp. nov., isolated from pollen microhabitat of Corylus avellana.</title>
        <authorList>
            <person name="Ambika Manirajan B."/>
            <person name="Suarez C."/>
            <person name="Ratering S."/>
            <person name="Geissler-Plaum R."/>
            <person name="Cardinale M."/>
            <person name="Sylvia S."/>
        </authorList>
    </citation>
    <scope>NUCLEOTIDE SEQUENCE [LARGE SCALE GENOMIC DNA]</scope>
    <source>
        <strain evidence="1 2">HA7</strain>
    </source>
</reference>